<feature type="domain" description="Response regulatory" evidence="3">
    <location>
        <begin position="5"/>
        <end position="123"/>
    </location>
</feature>
<dbReference type="EMBL" id="CP001678">
    <property type="protein sequence ID" value="ACT58070.1"/>
    <property type="molecule type" value="Genomic_DNA"/>
</dbReference>
<gene>
    <name evidence="4" type="ordered locus">Hbal_0368</name>
</gene>
<dbReference type="Gene3D" id="3.40.50.2300">
    <property type="match status" value="2"/>
</dbReference>
<dbReference type="GO" id="GO:0000160">
    <property type="term" value="P:phosphorelay signal transduction system"/>
    <property type="evidence" value="ECO:0007669"/>
    <property type="project" value="InterPro"/>
</dbReference>
<feature type="modified residue" description="4-aspartylphosphate" evidence="2">
    <location>
        <position position="183"/>
    </location>
</feature>
<keyword evidence="1 2" id="KW-0597">Phosphoprotein</keyword>
<evidence type="ECO:0000313" key="4">
    <source>
        <dbReference type="EMBL" id="ACT58070.1"/>
    </source>
</evidence>
<dbReference type="STRING" id="582402.Hbal_0368"/>
<evidence type="ECO:0000256" key="2">
    <source>
        <dbReference type="PROSITE-ProRule" id="PRU00169"/>
    </source>
</evidence>
<dbReference type="eggNOG" id="COG2204">
    <property type="taxonomic scope" value="Bacteria"/>
</dbReference>
<protein>
    <submittedName>
        <fullName evidence="4">Response regulator receiver protein</fullName>
    </submittedName>
</protein>
<evidence type="ECO:0000259" key="3">
    <source>
        <dbReference type="PROSITE" id="PS50110"/>
    </source>
</evidence>
<reference evidence="5" key="1">
    <citation type="journal article" date="2011" name="J. Bacteriol.">
        <title>Genome sequences of eight morphologically diverse alphaproteobacteria.</title>
        <authorList>
            <consortium name="US DOE Joint Genome Institute"/>
            <person name="Brown P.J."/>
            <person name="Kysela D.T."/>
            <person name="Buechlein A."/>
            <person name="Hemmerich C."/>
            <person name="Brun Y.V."/>
        </authorList>
    </citation>
    <scope>NUCLEOTIDE SEQUENCE [LARGE SCALE GENOMIC DNA]</scope>
    <source>
        <strain evidence="5">ATCC 49814 / DSM 5838 / IFAM 1418</strain>
    </source>
</reference>
<sequence>MQVFKCLLLEDSATQAKIMSSILKQAGCECMVALSVREYKGKPELFDAKFDLVLIDINYGGISGLELIGDVKKRWPKAVVGVMTADSTDNYSGLVEARERGVKLVLRKPFGLEEARSAVSDVASILAGGGVRLHAVVIDDSKTCGKVAAGVLRPNDYRVTVFDNAQDAIGRLSYDHVDVVITDLFMPGTNGHEVIKLVRDVWPHVAIVAMTGGTEGSDIAGRELKTAKSHGANALLYKPYGAEEMLAAVRHALEAQKEIYGEKVTPLPGGLQPKVDNRNKVYLDI</sequence>
<keyword evidence="5" id="KW-1185">Reference proteome</keyword>
<dbReference type="RefSeq" id="WP_015826220.1">
    <property type="nucleotide sequence ID" value="NC_012982.1"/>
</dbReference>
<dbReference type="KEGG" id="hba:Hbal_0368"/>
<dbReference type="SUPFAM" id="SSF52172">
    <property type="entry name" value="CheY-like"/>
    <property type="match status" value="2"/>
</dbReference>
<feature type="domain" description="Response regulatory" evidence="3">
    <location>
        <begin position="134"/>
        <end position="253"/>
    </location>
</feature>
<dbReference type="PROSITE" id="PS50110">
    <property type="entry name" value="RESPONSE_REGULATORY"/>
    <property type="match status" value="2"/>
</dbReference>
<dbReference type="InterPro" id="IPR011006">
    <property type="entry name" value="CheY-like_superfamily"/>
</dbReference>
<dbReference type="PANTHER" id="PTHR44591">
    <property type="entry name" value="STRESS RESPONSE REGULATOR PROTEIN 1"/>
    <property type="match status" value="1"/>
</dbReference>
<evidence type="ECO:0000256" key="1">
    <source>
        <dbReference type="ARBA" id="ARBA00022553"/>
    </source>
</evidence>
<dbReference type="Proteomes" id="UP000002745">
    <property type="component" value="Chromosome"/>
</dbReference>
<proteinExistence type="predicted"/>
<dbReference type="CDD" id="cd00156">
    <property type="entry name" value="REC"/>
    <property type="match status" value="2"/>
</dbReference>
<dbReference type="Pfam" id="PF00072">
    <property type="entry name" value="Response_reg"/>
    <property type="match status" value="2"/>
</dbReference>
<dbReference type="HOGENOM" id="CLU_1064158_0_0_5"/>
<evidence type="ECO:0000313" key="5">
    <source>
        <dbReference type="Proteomes" id="UP000002745"/>
    </source>
</evidence>
<accession>C6XMC7</accession>
<feature type="modified residue" description="4-aspartylphosphate" evidence="2">
    <location>
        <position position="56"/>
    </location>
</feature>
<dbReference type="AlphaFoldDB" id="C6XMC7"/>
<dbReference type="PANTHER" id="PTHR44591:SF3">
    <property type="entry name" value="RESPONSE REGULATORY DOMAIN-CONTAINING PROTEIN"/>
    <property type="match status" value="1"/>
</dbReference>
<dbReference type="InterPro" id="IPR001789">
    <property type="entry name" value="Sig_transdc_resp-reg_receiver"/>
</dbReference>
<dbReference type="InterPro" id="IPR050595">
    <property type="entry name" value="Bact_response_regulator"/>
</dbReference>
<dbReference type="OrthoDB" id="7060229at2"/>
<dbReference type="SMART" id="SM00448">
    <property type="entry name" value="REC"/>
    <property type="match status" value="2"/>
</dbReference>
<name>C6XMC7_HIRBI</name>
<organism evidence="4 5">
    <name type="scientific">Hirschia baltica (strain ATCC 49814 / DSM 5838 / IFAM 1418)</name>
    <dbReference type="NCBI Taxonomy" id="582402"/>
    <lineage>
        <taxon>Bacteria</taxon>
        <taxon>Pseudomonadati</taxon>
        <taxon>Pseudomonadota</taxon>
        <taxon>Alphaproteobacteria</taxon>
        <taxon>Hyphomonadales</taxon>
        <taxon>Hyphomonadaceae</taxon>
        <taxon>Hirschia</taxon>
    </lineage>
</organism>